<evidence type="ECO:0000313" key="3">
    <source>
        <dbReference type="Proteomes" id="UP000196320"/>
    </source>
</evidence>
<dbReference type="OrthoDB" id="5149758at2"/>
<dbReference type="EMBL" id="FUKO01000011">
    <property type="protein sequence ID" value="SJN21085.1"/>
    <property type="molecule type" value="Genomic_DNA"/>
</dbReference>
<sequence>MRAQGYRETRTKAEIDRLLHYDFVIPISRGFTTKHVNENYPGWTWNQLVCTLNNAGVRVARPGSPSACHDEVVRVHFDSEQSWLVERADGSTTTGPAPAGTTSPKPPSGSATGIHDLSTGMMVEIERD</sequence>
<keyword evidence="3" id="KW-1185">Reference proteome</keyword>
<dbReference type="Proteomes" id="UP000196320">
    <property type="component" value="Unassembled WGS sequence"/>
</dbReference>
<dbReference type="RefSeq" id="WP_087129977.1">
    <property type="nucleotide sequence ID" value="NZ_FUKO01000011.1"/>
</dbReference>
<feature type="compositionally biased region" description="Low complexity" evidence="1">
    <location>
        <begin position="90"/>
        <end position="113"/>
    </location>
</feature>
<feature type="region of interest" description="Disordered" evidence="1">
    <location>
        <begin position="85"/>
        <end position="119"/>
    </location>
</feature>
<accession>A0A1R4IN76</accession>
<evidence type="ECO:0000256" key="1">
    <source>
        <dbReference type="SAM" id="MobiDB-lite"/>
    </source>
</evidence>
<name>A0A1R4IN76_9MICO</name>
<evidence type="ECO:0000313" key="2">
    <source>
        <dbReference type="EMBL" id="SJN21085.1"/>
    </source>
</evidence>
<dbReference type="AlphaFoldDB" id="A0A1R4IN76"/>
<protein>
    <submittedName>
        <fullName evidence="2">Uncharacterized protein</fullName>
    </submittedName>
</protein>
<reference evidence="2 3" key="1">
    <citation type="submission" date="2017-02" db="EMBL/GenBank/DDBJ databases">
        <authorList>
            <person name="Peterson S.W."/>
        </authorList>
    </citation>
    <scope>NUCLEOTIDE SEQUENCE [LARGE SCALE GENOMIC DNA]</scope>
    <source>
        <strain evidence="2 3">B Mb 05.01</strain>
    </source>
</reference>
<proteinExistence type="predicted"/>
<organism evidence="2 3">
    <name type="scientific">Microbacterium esteraromaticum</name>
    <dbReference type="NCBI Taxonomy" id="57043"/>
    <lineage>
        <taxon>Bacteria</taxon>
        <taxon>Bacillati</taxon>
        <taxon>Actinomycetota</taxon>
        <taxon>Actinomycetes</taxon>
        <taxon>Micrococcales</taxon>
        <taxon>Microbacteriaceae</taxon>
        <taxon>Microbacterium</taxon>
    </lineage>
</organism>
<gene>
    <name evidence="2" type="ORF">FM104_02970</name>
</gene>